<keyword evidence="4" id="KW-1185">Reference proteome</keyword>
<feature type="domain" description="K Homology" evidence="2">
    <location>
        <begin position="244"/>
        <end position="315"/>
    </location>
</feature>
<protein>
    <recommendedName>
        <fullName evidence="2">K Homology domain-containing protein</fullName>
    </recommendedName>
</protein>
<organism evidence="3 4">
    <name type="scientific">Mesorhabditis spiculigera</name>
    <dbReference type="NCBI Taxonomy" id="96644"/>
    <lineage>
        <taxon>Eukaryota</taxon>
        <taxon>Metazoa</taxon>
        <taxon>Ecdysozoa</taxon>
        <taxon>Nematoda</taxon>
        <taxon>Chromadorea</taxon>
        <taxon>Rhabditida</taxon>
        <taxon>Rhabditina</taxon>
        <taxon>Rhabditomorpha</taxon>
        <taxon>Rhabditoidea</taxon>
        <taxon>Rhabditidae</taxon>
        <taxon>Mesorhabditinae</taxon>
        <taxon>Mesorhabditis</taxon>
    </lineage>
</organism>
<dbReference type="Proteomes" id="UP001177023">
    <property type="component" value="Unassembled WGS sequence"/>
</dbReference>
<dbReference type="InterPro" id="IPR004088">
    <property type="entry name" value="KH_dom_type_1"/>
</dbReference>
<dbReference type="Gene3D" id="3.30.1370.10">
    <property type="entry name" value="K Homology domain, type 1"/>
    <property type="match status" value="1"/>
</dbReference>
<gene>
    <name evidence="3" type="ORF">MSPICULIGERA_LOCUS17520</name>
</gene>
<evidence type="ECO:0000256" key="1">
    <source>
        <dbReference type="PROSITE-ProRule" id="PRU00117"/>
    </source>
</evidence>
<evidence type="ECO:0000313" key="3">
    <source>
        <dbReference type="EMBL" id="CAJ0579297.1"/>
    </source>
</evidence>
<evidence type="ECO:0000313" key="4">
    <source>
        <dbReference type="Proteomes" id="UP001177023"/>
    </source>
</evidence>
<dbReference type="GO" id="GO:0003723">
    <property type="term" value="F:RNA binding"/>
    <property type="evidence" value="ECO:0007669"/>
    <property type="project" value="UniProtKB-UniRule"/>
</dbReference>
<dbReference type="PROSITE" id="PS50084">
    <property type="entry name" value="KH_TYPE_1"/>
    <property type="match status" value="1"/>
</dbReference>
<dbReference type="EMBL" id="CATQJA010002656">
    <property type="protein sequence ID" value="CAJ0579297.1"/>
    <property type="molecule type" value="Genomic_DNA"/>
</dbReference>
<keyword evidence="1" id="KW-0694">RNA-binding</keyword>
<dbReference type="SUPFAM" id="SSF54791">
    <property type="entry name" value="Eukaryotic type KH-domain (KH-domain type I)"/>
    <property type="match status" value="1"/>
</dbReference>
<accession>A0AA36D3T6</accession>
<feature type="non-terminal residue" evidence="3">
    <location>
        <position position="354"/>
    </location>
</feature>
<dbReference type="CDD" id="cd00105">
    <property type="entry name" value="KH-I"/>
    <property type="match status" value="1"/>
</dbReference>
<dbReference type="InterPro" id="IPR004087">
    <property type="entry name" value="KH_dom"/>
</dbReference>
<dbReference type="InterPro" id="IPR036612">
    <property type="entry name" value="KH_dom_type_1_sf"/>
</dbReference>
<dbReference type="SMART" id="SM00322">
    <property type="entry name" value="KH"/>
    <property type="match status" value="1"/>
</dbReference>
<reference evidence="3" key="1">
    <citation type="submission" date="2023-06" db="EMBL/GenBank/DDBJ databases">
        <authorList>
            <person name="Delattre M."/>
        </authorList>
    </citation>
    <scope>NUCLEOTIDE SEQUENCE</scope>
    <source>
        <strain evidence="3">AF72</strain>
    </source>
</reference>
<sequence length="354" mass="39422">MTTASILTLDNNLSVFIRDNVAFLEPMLAAHGIHFATFTRQKFVKVVHPETCTPDYIRFFLMECFAAFNYERAIHLSKLDITEPNKRTENLNELQYVVARHYKEWICLLTGVSIEYNLDRSVTLIGEAPACETALQVINHLAGQLVASATEPNATLQRDVSAAADCEAQAAQLKESKERRFMNTTPTLSRPNQQGSLQYLLSMQNTLQSPSTTSSRSERYFKDGMKTPTFPLTPISPLRLPTMDRQRTAFYVNSAEAPRLIGTRGINKKKLENITGCQLMLHTESRCDGMFPIEVLGESEAVCEAAKQTILEYLASSATIPGAETPCKSTVPAKVVLQLSPRKKPVVDSALNEE</sequence>
<proteinExistence type="predicted"/>
<dbReference type="AlphaFoldDB" id="A0AA36D3T6"/>
<evidence type="ECO:0000259" key="2">
    <source>
        <dbReference type="SMART" id="SM00322"/>
    </source>
</evidence>
<comment type="caution">
    <text evidence="3">The sequence shown here is derived from an EMBL/GenBank/DDBJ whole genome shotgun (WGS) entry which is preliminary data.</text>
</comment>
<name>A0AA36D3T6_9BILA</name>
<dbReference type="Pfam" id="PF00013">
    <property type="entry name" value="KH_1"/>
    <property type="match status" value="1"/>
</dbReference>